<comment type="caution">
    <text evidence="2">The sequence shown here is derived from an EMBL/GenBank/DDBJ whole genome shotgun (WGS) entry which is preliminary data.</text>
</comment>
<protein>
    <recommendedName>
        <fullName evidence="4">Lipoprotein</fullName>
    </recommendedName>
</protein>
<feature type="chain" id="PRO_5015684438" description="Lipoprotein" evidence="1">
    <location>
        <begin position="18"/>
        <end position="50"/>
    </location>
</feature>
<gene>
    <name evidence="2" type="ORF">CLV78_105293</name>
</gene>
<feature type="signal peptide" evidence="1">
    <location>
        <begin position="1"/>
        <end position="17"/>
    </location>
</feature>
<reference evidence="2 3" key="1">
    <citation type="submission" date="2018-03" db="EMBL/GenBank/DDBJ databases">
        <title>Genomic Encyclopedia of Archaeal and Bacterial Type Strains, Phase II (KMG-II): from individual species to whole genera.</title>
        <authorList>
            <person name="Goeker M."/>
        </authorList>
    </citation>
    <scope>NUCLEOTIDE SEQUENCE [LARGE SCALE GENOMIC DNA]</scope>
    <source>
        <strain evidence="2 3">DSM 29328</strain>
    </source>
</reference>
<keyword evidence="1" id="KW-0732">Signal</keyword>
<organism evidence="2 3">
    <name type="scientific">Aliiruegeria haliotis</name>
    <dbReference type="NCBI Taxonomy" id="1280846"/>
    <lineage>
        <taxon>Bacteria</taxon>
        <taxon>Pseudomonadati</taxon>
        <taxon>Pseudomonadota</taxon>
        <taxon>Alphaproteobacteria</taxon>
        <taxon>Rhodobacterales</taxon>
        <taxon>Roseobacteraceae</taxon>
        <taxon>Aliiruegeria</taxon>
    </lineage>
</organism>
<evidence type="ECO:0000256" key="1">
    <source>
        <dbReference type="SAM" id="SignalP"/>
    </source>
</evidence>
<dbReference type="EMBL" id="PVTD01000005">
    <property type="protein sequence ID" value="PRY23237.1"/>
    <property type="molecule type" value="Genomic_DNA"/>
</dbReference>
<name>A0A2T0RQ26_9RHOB</name>
<accession>A0A2T0RQ26</accession>
<evidence type="ECO:0000313" key="2">
    <source>
        <dbReference type="EMBL" id="PRY23237.1"/>
    </source>
</evidence>
<keyword evidence="3" id="KW-1185">Reference proteome</keyword>
<dbReference type="RefSeq" id="WP_170111669.1">
    <property type="nucleotide sequence ID" value="NZ_PVTD01000005.1"/>
</dbReference>
<evidence type="ECO:0000313" key="3">
    <source>
        <dbReference type="Proteomes" id="UP000239480"/>
    </source>
</evidence>
<proteinExistence type="predicted"/>
<evidence type="ECO:0008006" key="4">
    <source>
        <dbReference type="Google" id="ProtNLM"/>
    </source>
</evidence>
<dbReference type="AlphaFoldDB" id="A0A2T0RQ26"/>
<dbReference type="Proteomes" id="UP000239480">
    <property type="component" value="Unassembled WGS sequence"/>
</dbReference>
<sequence>MKLSTIFALMGIAILGAACTDTSHYPITGQECAPDDPVKELSTLECADAS</sequence>
<dbReference type="PROSITE" id="PS51257">
    <property type="entry name" value="PROKAR_LIPOPROTEIN"/>
    <property type="match status" value="1"/>
</dbReference>